<keyword evidence="2" id="KW-1185">Reference proteome</keyword>
<dbReference type="PANTHER" id="PTHR23076:SF97">
    <property type="entry name" value="ATP-DEPENDENT ZINC METALLOPROTEASE YME1L1"/>
    <property type="match status" value="1"/>
</dbReference>
<dbReference type="GO" id="GO:0004222">
    <property type="term" value="F:metalloendopeptidase activity"/>
    <property type="evidence" value="ECO:0007669"/>
    <property type="project" value="InterPro"/>
</dbReference>
<evidence type="ECO:0000313" key="1">
    <source>
        <dbReference type="EMBL" id="MBP0483624.1"/>
    </source>
</evidence>
<dbReference type="Gene3D" id="1.20.58.760">
    <property type="entry name" value="Peptidase M41"/>
    <property type="match status" value="1"/>
</dbReference>
<name>A0A940MQL3_9RHOB</name>
<dbReference type="EMBL" id="JAGISH010000007">
    <property type="protein sequence ID" value="MBP0483624.1"/>
    <property type="molecule type" value="Genomic_DNA"/>
</dbReference>
<dbReference type="PANTHER" id="PTHR23076">
    <property type="entry name" value="METALLOPROTEASE M41 FTSH"/>
    <property type="match status" value="1"/>
</dbReference>
<gene>
    <name evidence="1" type="ORF">J5474_14145</name>
</gene>
<reference evidence="1" key="1">
    <citation type="submission" date="2021-03" db="EMBL/GenBank/DDBJ databases">
        <title>Sagittula salina sp. nov. strain M10.9X isolated from the marine waste.</title>
        <authorList>
            <person name="Satari L."/>
            <person name="Molina-Menor E."/>
            <person name="Vidal-Verdu A."/>
            <person name="Pascual J."/>
            <person name="Pereto J."/>
            <person name="Porcar M."/>
        </authorList>
    </citation>
    <scope>NUCLEOTIDE SEQUENCE</scope>
    <source>
        <strain evidence="1">M10.9X</strain>
    </source>
</reference>
<evidence type="ECO:0000313" key="2">
    <source>
        <dbReference type="Proteomes" id="UP000675940"/>
    </source>
</evidence>
<dbReference type="GO" id="GO:0004176">
    <property type="term" value="F:ATP-dependent peptidase activity"/>
    <property type="evidence" value="ECO:0007669"/>
    <property type="project" value="InterPro"/>
</dbReference>
<dbReference type="RefSeq" id="WP_209361551.1">
    <property type="nucleotide sequence ID" value="NZ_JAGISH010000007.1"/>
</dbReference>
<dbReference type="AlphaFoldDB" id="A0A940MQL3"/>
<dbReference type="GO" id="GO:0005524">
    <property type="term" value="F:ATP binding"/>
    <property type="evidence" value="ECO:0007669"/>
    <property type="project" value="InterPro"/>
</dbReference>
<protein>
    <recommendedName>
        <fullName evidence="3">Peptidase M41 domain-containing protein</fullName>
    </recommendedName>
</protein>
<accession>A0A940MQL3</accession>
<proteinExistence type="predicted"/>
<dbReference type="SUPFAM" id="SSF140990">
    <property type="entry name" value="FtsH protease domain-like"/>
    <property type="match status" value="1"/>
</dbReference>
<dbReference type="InterPro" id="IPR037219">
    <property type="entry name" value="Peptidase_M41-like"/>
</dbReference>
<dbReference type="Proteomes" id="UP000675940">
    <property type="component" value="Unassembled WGS sequence"/>
</dbReference>
<dbReference type="GO" id="GO:0006508">
    <property type="term" value="P:proteolysis"/>
    <property type="evidence" value="ECO:0007669"/>
    <property type="project" value="InterPro"/>
</dbReference>
<organism evidence="1 2">
    <name type="scientific">Sagittula salina</name>
    <dbReference type="NCBI Taxonomy" id="2820268"/>
    <lineage>
        <taxon>Bacteria</taxon>
        <taxon>Pseudomonadati</taxon>
        <taxon>Pseudomonadota</taxon>
        <taxon>Alphaproteobacteria</taxon>
        <taxon>Rhodobacterales</taxon>
        <taxon>Roseobacteraceae</taxon>
        <taxon>Sagittula</taxon>
    </lineage>
</organism>
<comment type="caution">
    <text evidence="1">The sequence shown here is derived from an EMBL/GenBank/DDBJ whole genome shotgun (WGS) entry which is preliminary data.</text>
</comment>
<sequence>MTIPLPSRTDLAVIFRQHLQPGESEIDVEACAVRAMGRTGADCAAIIRKGRATARRKRRRLITQDILDELAGRLHAMPTDVLLRMAIHECGHALVGHSYPELAVEYLRLAEDGGECRINGQTMVHTSATLHRDRTVLLAGRMAEILVLGAPSSGAGGDSDSDLAKAVMLAANEVGAYGLGQNGALWLGSSNSEALMREIMNGNLPEVTELLTAAEAEARYRLQPRLFKMAEMARAVLETGVLTGGRLLDLLSRDQTPDAAE</sequence>
<evidence type="ECO:0008006" key="3">
    <source>
        <dbReference type="Google" id="ProtNLM"/>
    </source>
</evidence>